<dbReference type="FunFam" id="3.40.50.300:FF:000398">
    <property type="entry name" value="Type IV pilus assembly ATPase PilB"/>
    <property type="match status" value="1"/>
</dbReference>
<feature type="domain" description="Bacterial type II secretion system protein E" evidence="4">
    <location>
        <begin position="373"/>
        <end position="387"/>
    </location>
</feature>
<comment type="caution">
    <text evidence="5">The sequence shown here is derived from an EMBL/GenBank/DDBJ whole genome shotgun (WGS) entry which is preliminary data.</text>
</comment>
<dbReference type="Pfam" id="PF00437">
    <property type="entry name" value="T2SSE"/>
    <property type="match status" value="1"/>
</dbReference>
<dbReference type="FunFam" id="3.30.300.160:FF:000002">
    <property type="entry name" value="Type II secretion system protein E"/>
    <property type="match status" value="1"/>
</dbReference>
<dbReference type="InterPro" id="IPR027417">
    <property type="entry name" value="P-loop_NTPase"/>
</dbReference>
<dbReference type="GO" id="GO:0016887">
    <property type="term" value="F:ATP hydrolysis activity"/>
    <property type="evidence" value="ECO:0007669"/>
    <property type="project" value="TreeGrafter"/>
</dbReference>
<gene>
    <name evidence="5" type="ORF">A2074_04805</name>
</gene>
<dbReference type="PANTHER" id="PTHR30258">
    <property type="entry name" value="TYPE II SECRETION SYSTEM PROTEIN GSPE-RELATED"/>
    <property type="match status" value="1"/>
</dbReference>
<keyword evidence="2" id="KW-0547">Nucleotide-binding</keyword>
<dbReference type="SUPFAM" id="SSF52540">
    <property type="entry name" value="P-loop containing nucleoside triphosphate hydrolases"/>
    <property type="match status" value="1"/>
</dbReference>
<proteinExistence type="inferred from homology"/>
<dbReference type="Proteomes" id="UP000178086">
    <property type="component" value="Unassembled WGS sequence"/>
</dbReference>
<evidence type="ECO:0000256" key="1">
    <source>
        <dbReference type="ARBA" id="ARBA00006611"/>
    </source>
</evidence>
<sequence length="555" mass="61388">MLKRKISDFLVDTGIITKDQLSEAIERSSGDDVERQLVDLGYISEAEIAKNFAKQLNLGYVDLAGYDINPQAAALISNEHIRRYNVIPINLKDDYLVVAMADPTNIFAIDDLHVMTGFDITPVVTGETDLINAINKFCTNDDVVEEAIESISEDFADIAARSGEERDAEEAPVVKLVKLIVTEAVRERASDIFIEPQEYDLRVRYRIDGVLHEIMRSPKQIQAGIISRIKIMSGMDIAERRLPQDGRFGLVIDKRPIDFRVASLPTIYGEQLILRVLEKESISMNLDDLGFLSEDLKRFKESFTKPYGAILITGPTGSGKTTTLYGVLNLINSDASNLITVEDPVEYRLHGINQVQVNAKTGLTFASALRSILRQDPDIVMIGEIRDEETATIAVESALTGHLVLSTLHTNGAPAALTRLVEMGIEPFLVSTAVDCIVAQRLARKLCTKCREQFVPTEPELKGAGFVIDGNEPKVLYRARGCKSCGETGYHGRIGLYEVMRMSETIERLLVGDVTAEQIAKVAATEGMSTLHQDGLAKVKLGWTSIEEVERVTMK</sequence>
<dbReference type="Gene3D" id="3.40.50.300">
    <property type="entry name" value="P-loop containing nucleotide triphosphate hydrolases"/>
    <property type="match status" value="1"/>
</dbReference>
<dbReference type="Pfam" id="PF05157">
    <property type="entry name" value="MshEN"/>
    <property type="match status" value="1"/>
</dbReference>
<evidence type="ECO:0000256" key="3">
    <source>
        <dbReference type="ARBA" id="ARBA00022840"/>
    </source>
</evidence>
<evidence type="ECO:0000313" key="5">
    <source>
        <dbReference type="EMBL" id="OFW34379.1"/>
    </source>
</evidence>
<organism evidence="5 6">
    <name type="scientific">Candidatus Aquicultor primus</name>
    <dbReference type="NCBI Taxonomy" id="1797195"/>
    <lineage>
        <taxon>Bacteria</taxon>
        <taxon>Bacillati</taxon>
        <taxon>Actinomycetota</taxon>
        <taxon>Candidatus Aquicultoria</taxon>
        <taxon>Candidatus Aquicultorales</taxon>
        <taxon>Candidatus Aquicultoraceae</taxon>
        <taxon>Candidatus Aquicultor</taxon>
    </lineage>
</organism>
<dbReference type="InterPro" id="IPR037257">
    <property type="entry name" value="T2SS_E_N_sf"/>
</dbReference>
<protein>
    <submittedName>
        <fullName evidence="5">Type II secretion system protein GspE</fullName>
    </submittedName>
</protein>
<evidence type="ECO:0000313" key="6">
    <source>
        <dbReference type="Proteomes" id="UP000178086"/>
    </source>
</evidence>
<evidence type="ECO:0000256" key="2">
    <source>
        <dbReference type="ARBA" id="ARBA00022741"/>
    </source>
</evidence>
<dbReference type="InterPro" id="IPR007831">
    <property type="entry name" value="T2SS_GspE_N"/>
</dbReference>
<dbReference type="InterPro" id="IPR001482">
    <property type="entry name" value="T2SS/T4SS_dom"/>
</dbReference>
<dbReference type="CDD" id="cd01129">
    <property type="entry name" value="PulE-GspE-like"/>
    <property type="match status" value="1"/>
</dbReference>
<dbReference type="EMBL" id="MELI01000046">
    <property type="protein sequence ID" value="OFW34379.1"/>
    <property type="molecule type" value="Genomic_DNA"/>
</dbReference>
<keyword evidence="3" id="KW-0067">ATP-binding</keyword>
<dbReference type="PROSITE" id="PS00662">
    <property type="entry name" value="T2SP_E"/>
    <property type="match status" value="1"/>
</dbReference>
<dbReference type="GO" id="GO:0005886">
    <property type="term" value="C:plasma membrane"/>
    <property type="evidence" value="ECO:0007669"/>
    <property type="project" value="TreeGrafter"/>
</dbReference>
<dbReference type="PANTHER" id="PTHR30258:SF1">
    <property type="entry name" value="PROTEIN TRANSPORT PROTEIN HOFB HOMOLOG"/>
    <property type="match status" value="1"/>
</dbReference>
<reference evidence="5 6" key="1">
    <citation type="journal article" date="2016" name="Nat. Commun.">
        <title>Thousands of microbial genomes shed light on interconnected biogeochemical processes in an aquifer system.</title>
        <authorList>
            <person name="Anantharaman K."/>
            <person name="Brown C.T."/>
            <person name="Hug L.A."/>
            <person name="Sharon I."/>
            <person name="Castelle C.J."/>
            <person name="Probst A.J."/>
            <person name="Thomas B.C."/>
            <person name="Singh A."/>
            <person name="Wilkins M.J."/>
            <person name="Karaoz U."/>
            <person name="Brodie E.L."/>
            <person name="Williams K.H."/>
            <person name="Hubbard S.S."/>
            <person name="Banfield J.F."/>
        </authorList>
    </citation>
    <scope>NUCLEOTIDE SEQUENCE [LARGE SCALE GENOMIC DNA]</scope>
</reference>
<dbReference type="SUPFAM" id="SSF160246">
    <property type="entry name" value="EspE N-terminal domain-like"/>
    <property type="match status" value="1"/>
</dbReference>
<evidence type="ECO:0000259" key="4">
    <source>
        <dbReference type="PROSITE" id="PS00662"/>
    </source>
</evidence>
<dbReference type="InterPro" id="IPR003593">
    <property type="entry name" value="AAA+_ATPase"/>
</dbReference>
<dbReference type="GO" id="GO:0005524">
    <property type="term" value="F:ATP binding"/>
    <property type="evidence" value="ECO:0007669"/>
    <property type="project" value="UniProtKB-KW"/>
</dbReference>
<name>A0A1F2UN06_9ACTN</name>
<accession>A0A1F2UN06</accession>
<dbReference type="Gene3D" id="3.30.300.160">
    <property type="entry name" value="Type II secretion system, protein E, N-terminal domain"/>
    <property type="match status" value="1"/>
</dbReference>
<dbReference type="AlphaFoldDB" id="A0A1F2UN06"/>
<comment type="similarity">
    <text evidence="1">Belongs to the GSP E family.</text>
</comment>
<dbReference type="SMART" id="SM00382">
    <property type="entry name" value="AAA"/>
    <property type="match status" value="1"/>
</dbReference>
<dbReference type="FunFam" id="3.30.450.90:FF:000001">
    <property type="entry name" value="Type II secretion system ATPase GspE"/>
    <property type="match status" value="1"/>
</dbReference>
<dbReference type="Gene3D" id="3.30.450.90">
    <property type="match status" value="1"/>
</dbReference>